<sequence>MELIQLSEWLLVPSLSSGLSAAAAFLIPVAVSSKASSPSSQGRSLIVANLPFHWKRRCRFKLIRQVT</sequence>
<keyword evidence="2" id="KW-1185">Reference proteome</keyword>
<accession>A0A0E0GTI3</accession>
<proteinExistence type="predicted"/>
<dbReference type="Gramene" id="ONIVA03G35030.3">
    <property type="protein sequence ID" value="ONIVA03G35030.3"/>
    <property type="gene ID" value="ONIVA03G35030"/>
</dbReference>
<organism evidence="1">
    <name type="scientific">Oryza nivara</name>
    <name type="common">Indian wild rice</name>
    <name type="synonym">Oryza sativa f. spontanea</name>
    <dbReference type="NCBI Taxonomy" id="4536"/>
    <lineage>
        <taxon>Eukaryota</taxon>
        <taxon>Viridiplantae</taxon>
        <taxon>Streptophyta</taxon>
        <taxon>Embryophyta</taxon>
        <taxon>Tracheophyta</taxon>
        <taxon>Spermatophyta</taxon>
        <taxon>Magnoliopsida</taxon>
        <taxon>Liliopsida</taxon>
        <taxon>Poales</taxon>
        <taxon>Poaceae</taxon>
        <taxon>BOP clade</taxon>
        <taxon>Oryzoideae</taxon>
        <taxon>Oryzeae</taxon>
        <taxon>Oryzinae</taxon>
        <taxon>Oryza</taxon>
    </lineage>
</organism>
<dbReference type="EnsemblPlants" id="ONIVA03G35030.3">
    <property type="protein sequence ID" value="ONIVA03G35030.3"/>
    <property type="gene ID" value="ONIVA03G35030"/>
</dbReference>
<dbReference type="AlphaFoldDB" id="A0A0E0GTI3"/>
<evidence type="ECO:0000313" key="1">
    <source>
        <dbReference type="EnsemblPlants" id="ONIVA03G35030.3"/>
    </source>
</evidence>
<name>A0A0E0GTI3_ORYNI</name>
<dbReference type="HOGENOM" id="CLU_2816823_0_0_1"/>
<dbReference type="Proteomes" id="UP000006591">
    <property type="component" value="Chromosome 3"/>
</dbReference>
<protein>
    <submittedName>
        <fullName evidence="1">Uncharacterized protein</fullName>
    </submittedName>
</protein>
<reference evidence="1" key="2">
    <citation type="submission" date="2018-04" db="EMBL/GenBank/DDBJ databases">
        <title>OnivRS2 (Oryza nivara Reference Sequence Version 2).</title>
        <authorList>
            <person name="Zhang J."/>
            <person name="Kudrna D."/>
            <person name="Lee S."/>
            <person name="Talag J."/>
            <person name="Rajasekar S."/>
            <person name="Welchert J."/>
            <person name="Hsing Y.-I."/>
            <person name="Wing R.A."/>
        </authorList>
    </citation>
    <scope>NUCLEOTIDE SEQUENCE [LARGE SCALE GENOMIC DNA]</scope>
    <source>
        <strain evidence="1">SL10</strain>
    </source>
</reference>
<reference evidence="1" key="1">
    <citation type="submission" date="2015-04" db="UniProtKB">
        <authorList>
            <consortium name="EnsemblPlants"/>
        </authorList>
    </citation>
    <scope>IDENTIFICATION</scope>
    <source>
        <strain evidence="1">SL10</strain>
    </source>
</reference>
<evidence type="ECO:0000313" key="2">
    <source>
        <dbReference type="Proteomes" id="UP000006591"/>
    </source>
</evidence>